<sequence>MSNRPITEDDLHAYVDRALEPEREAEVATYLDKHPDVAKRVAAFSDQRDLLRSALLPIAEEPLPPQLNLARIIESQRRRPSSFRWAVAAMLMLSIGGLGGWVIRGATQLPTSGLTALAQEASESYKVYASDRIRPVELRDSTELAQWVSSQLRQPIKLPDLSQSGYRFMGGRVVPTAHGPAAMFMYDDDRGDRLVVLTRPMTTDQNEPMAPLSSGDVAGFSWADRGMGYSLVGPRRDDSLRPLANEIRKQARTI</sequence>
<dbReference type="AlphaFoldDB" id="A0A109JN00"/>
<keyword evidence="3" id="KW-1185">Reference proteome</keyword>
<accession>A0A109JN00</accession>
<gene>
    <name evidence="2" type="ORF">AS156_12130</name>
</gene>
<feature type="transmembrane region" description="Helical" evidence="1">
    <location>
        <begin position="85"/>
        <end position="103"/>
    </location>
</feature>
<keyword evidence="1" id="KW-1133">Transmembrane helix</keyword>
<dbReference type="OrthoDB" id="7187254at2"/>
<reference evidence="2 3" key="1">
    <citation type="submission" date="2015-11" db="EMBL/GenBank/DDBJ databases">
        <title>Draft Genome Sequence of the Strain BR 10303 (Bradyrhizobium sp.) isolated from nodules of Centrolobium paraense.</title>
        <authorList>
            <person name="Zelli J.E."/>
            <person name="Simoes-Araujo J.L."/>
            <person name="Barauna A.C."/>
            <person name="Silva K."/>
        </authorList>
    </citation>
    <scope>NUCLEOTIDE SEQUENCE [LARGE SCALE GENOMIC DNA]</scope>
    <source>
        <strain evidence="2 3">BR 10303</strain>
    </source>
</reference>
<comment type="caution">
    <text evidence="2">The sequence shown here is derived from an EMBL/GenBank/DDBJ whole genome shotgun (WGS) entry which is preliminary data.</text>
</comment>
<keyword evidence="1" id="KW-0472">Membrane</keyword>
<keyword evidence="1" id="KW-0812">Transmembrane</keyword>
<proteinExistence type="predicted"/>
<protein>
    <recommendedName>
        <fullName evidence="4">Anti-sigma factor RsiW</fullName>
    </recommendedName>
</protein>
<name>A0A109JN00_9BRAD</name>
<evidence type="ECO:0000256" key="1">
    <source>
        <dbReference type="SAM" id="Phobius"/>
    </source>
</evidence>
<evidence type="ECO:0008006" key="4">
    <source>
        <dbReference type="Google" id="ProtNLM"/>
    </source>
</evidence>
<dbReference type="EMBL" id="LNCU01000088">
    <property type="protein sequence ID" value="KWV51825.1"/>
    <property type="molecule type" value="Genomic_DNA"/>
</dbReference>
<organism evidence="2 3">
    <name type="scientific">Bradyrhizobium macuxiense</name>
    <dbReference type="NCBI Taxonomy" id="1755647"/>
    <lineage>
        <taxon>Bacteria</taxon>
        <taxon>Pseudomonadati</taxon>
        <taxon>Pseudomonadota</taxon>
        <taxon>Alphaproteobacteria</taxon>
        <taxon>Hyphomicrobiales</taxon>
        <taxon>Nitrobacteraceae</taxon>
        <taxon>Bradyrhizobium</taxon>
    </lineage>
</organism>
<dbReference type="RefSeq" id="WP_066510534.1">
    <property type="nucleotide sequence ID" value="NZ_LNCU01000088.1"/>
</dbReference>
<evidence type="ECO:0000313" key="2">
    <source>
        <dbReference type="EMBL" id="KWV51825.1"/>
    </source>
</evidence>
<dbReference type="Proteomes" id="UP000057737">
    <property type="component" value="Unassembled WGS sequence"/>
</dbReference>
<evidence type="ECO:0000313" key="3">
    <source>
        <dbReference type="Proteomes" id="UP000057737"/>
    </source>
</evidence>